<evidence type="ECO:0000313" key="1">
    <source>
        <dbReference type="EMBL" id="ADV45612.1"/>
    </source>
</evidence>
<sequence length="176" mass="20230">MQRGLTSRQKQKIIAFSAYSSYQKLMFLASVFSFDKGSDVDDLVAKLKKDILEISARISYEILYQIWNESPEIENDTKMIFENLKISKNGNARKIKYIDSIEEARIISYLITSAYNDLGGRLVPDIVKADESRISKAVIEQSKNIIINLLTPLFKKFPELKMESDKIYNLFGVFPL</sequence>
<evidence type="ECO:0000313" key="2">
    <source>
        <dbReference type="Proteomes" id="UP000008633"/>
    </source>
</evidence>
<dbReference type="AlphaFoldDB" id="E6WZV4"/>
<name>E6WZV4_NITSE</name>
<keyword evidence="2" id="KW-1185">Reference proteome</keyword>
<accession>E6WZV4</accession>
<protein>
    <submittedName>
        <fullName evidence="1">Uncharacterized protein</fullName>
    </submittedName>
</protein>
<gene>
    <name evidence="1" type="ordered locus">Nitsa_0341</name>
</gene>
<dbReference type="EMBL" id="CP002452">
    <property type="protein sequence ID" value="ADV45612.1"/>
    <property type="molecule type" value="Genomic_DNA"/>
</dbReference>
<organism evidence="1 2">
    <name type="scientific">Nitratifractor salsuginis (strain DSM 16511 / JCM 12458 / E9I37-1)</name>
    <dbReference type="NCBI Taxonomy" id="749222"/>
    <lineage>
        <taxon>Bacteria</taxon>
        <taxon>Pseudomonadati</taxon>
        <taxon>Campylobacterota</taxon>
        <taxon>Epsilonproteobacteria</taxon>
        <taxon>Campylobacterales</taxon>
        <taxon>Sulfurovaceae</taxon>
        <taxon>Nitratifractor</taxon>
    </lineage>
</organism>
<dbReference type="STRING" id="749222.Nitsa_0341"/>
<dbReference type="KEGG" id="nsa:Nitsa_0341"/>
<dbReference type="Proteomes" id="UP000008633">
    <property type="component" value="Chromosome"/>
</dbReference>
<dbReference type="HOGENOM" id="CLU_1523618_0_0_7"/>
<reference evidence="1 2" key="1">
    <citation type="journal article" date="2011" name="Stand. Genomic Sci.">
        <title>Complete genome sequence of Nitratifractor salsuginis type strain (E9I37-1).</title>
        <authorList>
            <person name="Anderson I."/>
            <person name="Sikorski J."/>
            <person name="Zeytun A."/>
            <person name="Nolan M."/>
            <person name="Lapidus A."/>
            <person name="Lucas S."/>
            <person name="Hammon N."/>
            <person name="Deshpande S."/>
            <person name="Cheng J.F."/>
            <person name="Tapia R."/>
            <person name="Han C."/>
            <person name="Goodwin L."/>
            <person name="Pitluck S."/>
            <person name="Liolios K."/>
            <person name="Pagani I."/>
            <person name="Ivanova N."/>
            <person name="Huntemann M."/>
            <person name="Mavromatis K."/>
            <person name="Ovchinikova G."/>
            <person name="Pati A."/>
            <person name="Chen A."/>
            <person name="Palaniappan K."/>
            <person name="Land M."/>
            <person name="Hauser L."/>
            <person name="Brambilla E.M."/>
            <person name="Ngatchou-Djao O.D."/>
            <person name="Rohde M."/>
            <person name="Tindall B.J."/>
            <person name="Goker M."/>
            <person name="Detter J.C."/>
            <person name="Woyke T."/>
            <person name="Bristow J."/>
            <person name="Eisen J.A."/>
            <person name="Markowitz V."/>
            <person name="Hugenholtz P."/>
            <person name="Klenk H.P."/>
            <person name="Kyrpides N.C."/>
        </authorList>
    </citation>
    <scope>NUCLEOTIDE SEQUENCE [LARGE SCALE GENOMIC DNA]</scope>
    <source>
        <strain evidence="2">DSM 16511 / JCM 12458 / E9I37-1</strain>
    </source>
</reference>
<proteinExistence type="predicted"/>
<reference evidence="2" key="2">
    <citation type="submission" date="2011-01" db="EMBL/GenBank/DDBJ databases">
        <title>The complete genome of Nitratifractor salsuginis DSM 16511.</title>
        <authorList>
            <consortium name="US DOE Joint Genome Institute (JGI-PGF)"/>
            <person name="Lucas S."/>
            <person name="Copeland A."/>
            <person name="Lapidus A."/>
            <person name="Bruce D."/>
            <person name="Goodwin L."/>
            <person name="Pitluck S."/>
            <person name="Kyrpides N."/>
            <person name="Mavromatis K."/>
            <person name="Ivanova N."/>
            <person name="Mikhailova N."/>
            <person name="Zeytun A."/>
            <person name="Detter J.C."/>
            <person name="Tapia R."/>
            <person name="Han C."/>
            <person name="Land M."/>
            <person name="Hauser L."/>
            <person name="Markowitz V."/>
            <person name="Cheng J.-F."/>
            <person name="Hugenholtz P."/>
            <person name="Woyke T."/>
            <person name="Wu D."/>
            <person name="Tindall B."/>
            <person name="Schuetze A."/>
            <person name="Brambilla E."/>
            <person name="Klenk H.-P."/>
            <person name="Eisen J.A."/>
        </authorList>
    </citation>
    <scope>NUCLEOTIDE SEQUENCE [LARGE SCALE GENOMIC DNA]</scope>
    <source>
        <strain evidence="2">DSM 16511 / JCM 12458 / E9I37-1</strain>
    </source>
</reference>
<dbReference type="RefSeq" id="WP_013553308.1">
    <property type="nucleotide sequence ID" value="NC_014935.1"/>
</dbReference>